<organism evidence="1 2">
    <name type="scientific">Hibiscus sabdariffa</name>
    <name type="common">roselle</name>
    <dbReference type="NCBI Taxonomy" id="183260"/>
    <lineage>
        <taxon>Eukaryota</taxon>
        <taxon>Viridiplantae</taxon>
        <taxon>Streptophyta</taxon>
        <taxon>Embryophyta</taxon>
        <taxon>Tracheophyta</taxon>
        <taxon>Spermatophyta</taxon>
        <taxon>Magnoliopsida</taxon>
        <taxon>eudicotyledons</taxon>
        <taxon>Gunneridae</taxon>
        <taxon>Pentapetalae</taxon>
        <taxon>rosids</taxon>
        <taxon>malvids</taxon>
        <taxon>Malvales</taxon>
        <taxon>Malvaceae</taxon>
        <taxon>Malvoideae</taxon>
        <taxon>Hibiscus</taxon>
    </lineage>
</organism>
<sequence length="102" mass="11597">MVEFTWQVKENNRAAMAAGNIVSEWNVFWTFETICLCLNQQDSYMTSVVLLCLFCYPQLGEAGSKQFRLVQPDHDSKVTFAESGPACRFDDHGCMGMNIVKF</sequence>
<accession>A0ABR1ZTW8</accession>
<reference evidence="1 2" key="1">
    <citation type="journal article" date="2024" name="G3 (Bethesda)">
        <title>Genome assembly of Hibiscus sabdariffa L. provides insights into metabolisms of medicinal natural products.</title>
        <authorList>
            <person name="Kim T."/>
        </authorList>
    </citation>
    <scope>NUCLEOTIDE SEQUENCE [LARGE SCALE GENOMIC DNA]</scope>
    <source>
        <strain evidence="1">TK-2024</strain>
        <tissue evidence="1">Old leaves</tissue>
    </source>
</reference>
<name>A0ABR1ZTW8_9ROSI</name>
<dbReference type="EMBL" id="JBBPBN010000599">
    <property type="protein sequence ID" value="KAK8484170.1"/>
    <property type="molecule type" value="Genomic_DNA"/>
</dbReference>
<protein>
    <submittedName>
        <fullName evidence="1">Uncharacterized protein</fullName>
    </submittedName>
</protein>
<keyword evidence="2" id="KW-1185">Reference proteome</keyword>
<comment type="caution">
    <text evidence="1">The sequence shown here is derived from an EMBL/GenBank/DDBJ whole genome shotgun (WGS) entry which is preliminary data.</text>
</comment>
<gene>
    <name evidence="1" type="ORF">V6N11_014222</name>
</gene>
<proteinExistence type="predicted"/>
<evidence type="ECO:0000313" key="1">
    <source>
        <dbReference type="EMBL" id="KAK8484170.1"/>
    </source>
</evidence>
<evidence type="ECO:0000313" key="2">
    <source>
        <dbReference type="Proteomes" id="UP001396334"/>
    </source>
</evidence>
<dbReference type="Proteomes" id="UP001396334">
    <property type="component" value="Unassembled WGS sequence"/>
</dbReference>